<dbReference type="AlphaFoldDB" id="A0A915D3H0"/>
<sequence>MLAKQPSAVAEVFPNSSTQETEIKRAWTASKSGERLGLIITRRMLHFPEQIAGPAFQSISEDIKNMPEVSATSTGQKPKKQGFAKRLGKAAKKQLAAAKLADADVCSIMLKKNCCFSQPMLCFNTPVHTDVEKTSKFHSTVRDGVTYRPYRRVCLLTLKQLVDFAENVVKIILHRSKS</sequence>
<keyword evidence="1" id="KW-1185">Reference proteome</keyword>
<dbReference type="WBParaSite" id="jg15014">
    <property type="protein sequence ID" value="jg15014"/>
    <property type="gene ID" value="jg15014"/>
</dbReference>
<accession>A0A915D3H0</accession>
<dbReference type="Proteomes" id="UP000887574">
    <property type="component" value="Unplaced"/>
</dbReference>
<evidence type="ECO:0000313" key="1">
    <source>
        <dbReference type="Proteomes" id="UP000887574"/>
    </source>
</evidence>
<reference evidence="2" key="1">
    <citation type="submission" date="2022-11" db="UniProtKB">
        <authorList>
            <consortium name="WormBaseParasite"/>
        </authorList>
    </citation>
    <scope>IDENTIFICATION</scope>
</reference>
<proteinExistence type="predicted"/>
<evidence type="ECO:0000313" key="2">
    <source>
        <dbReference type="WBParaSite" id="jg15014"/>
    </source>
</evidence>
<name>A0A915D3H0_9BILA</name>
<protein>
    <submittedName>
        <fullName evidence="2">Uncharacterized protein</fullName>
    </submittedName>
</protein>
<organism evidence="1 2">
    <name type="scientific">Ditylenchus dipsaci</name>
    <dbReference type="NCBI Taxonomy" id="166011"/>
    <lineage>
        <taxon>Eukaryota</taxon>
        <taxon>Metazoa</taxon>
        <taxon>Ecdysozoa</taxon>
        <taxon>Nematoda</taxon>
        <taxon>Chromadorea</taxon>
        <taxon>Rhabditida</taxon>
        <taxon>Tylenchina</taxon>
        <taxon>Tylenchomorpha</taxon>
        <taxon>Sphaerularioidea</taxon>
        <taxon>Anguinidae</taxon>
        <taxon>Anguininae</taxon>
        <taxon>Ditylenchus</taxon>
    </lineage>
</organism>